<dbReference type="RefSeq" id="WP_382375945.1">
    <property type="nucleotide sequence ID" value="NZ_JBHLWA010000049.1"/>
</dbReference>
<evidence type="ECO:0000313" key="3">
    <source>
        <dbReference type="EMBL" id="MFC0323941.1"/>
    </source>
</evidence>
<reference evidence="3 4" key="1">
    <citation type="submission" date="2024-09" db="EMBL/GenBank/DDBJ databases">
        <authorList>
            <person name="Sun Q."/>
            <person name="Mori K."/>
        </authorList>
    </citation>
    <scope>NUCLEOTIDE SEQUENCE [LARGE SCALE GENOMIC DNA]</scope>
    <source>
        <strain evidence="3 4">CCM 7538</strain>
    </source>
</reference>
<feature type="compositionally biased region" description="Polar residues" evidence="1">
    <location>
        <begin position="246"/>
        <end position="257"/>
    </location>
</feature>
<dbReference type="Proteomes" id="UP001589769">
    <property type="component" value="Unassembled WGS sequence"/>
</dbReference>
<feature type="region of interest" description="Disordered" evidence="1">
    <location>
        <begin position="214"/>
        <end position="257"/>
    </location>
</feature>
<keyword evidence="3" id="KW-0378">Hydrolase</keyword>
<evidence type="ECO:0000313" key="4">
    <source>
        <dbReference type="Proteomes" id="UP001589769"/>
    </source>
</evidence>
<sequence>MFEKMDTPKKEIAETYQETYKRDIPSHERDKYETVLSEEKCIPTWGEDKDEKIRYEGRDELTAKKDKELAEIGKLDEYLESGKVYIQRDKYETVLSEKCMPTWGEDKDEKIRFEGRDEKTPFDDKDIDILLDELTAKIDEYLVYIQDNDTDKNEVSKIEKITIKIDMENENDKKQLDNVEPNTIYELSNGNKIETDEKGRVILYEFTPVLTEKERTSQDSAKTKEVGNQGIDGDEGGHIQAHSLGGDSSYSNLFPQNQNFNRGEYKKLENTLREAVKEGKDVTVTVKLIYDDPQQPEKRPSKLEVTYVIDGKPTIVTFKNQPGGV</sequence>
<dbReference type="SUPFAM" id="SSF54060">
    <property type="entry name" value="His-Me finger endonucleases"/>
    <property type="match status" value="1"/>
</dbReference>
<name>A0ABV6HYJ1_9PAST</name>
<proteinExistence type="predicted"/>
<keyword evidence="3" id="KW-0255">Endonuclease</keyword>
<accession>A0ABV6HYJ1</accession>
<dbReference type="InterPro" id="IPR044929">
    <property type="entry name" value="DNA/RNA_non-sp_Endonuclease_sf"/>
</dbReference>
<organism evidence="3 4">
    <name type="scientific">Gallibacterium melopsittaci</name>
    <dbReference type="NCBI Taxonomy" id="516063"/>
    <lineage>
        <taxon>Bacteria</taxon>
        <taxon>Pseudomonadati</taxon>
        <taxon>Pseudomonadota</taxon>
        <taxon>Gammaproteobacteria</taxon>
        <taxon>Pasteurellales</taxon>
        <taxon>Pasteurellaceae</taxon>
        <taxon>Gallibacterium</taxon>
    </lineage>
</organism>
<evidence type="ECO:0000259" key="2">
    <source>
        <dbReference type="Pfam" id="PF13930"/>
    </source>
</evidence>
<gene>
    <name evidence="3" type="ORF">ACFFHT_10320</name>
</gene>
<keyword evidence="4" id="KW-1185">Reference proteome</keyword>
<protein>
    <submittedName>
        <fullName evidence="3">DNA/RNA non-specific endonuclease</fullName>
    </submittedName>
</protein>
<dbReference type="InterPro" id="IPR044927">
    <property type="entry name" value="Endonuclea_NS_2"/>
</dbReference>
<dbReference type="GO" id="GO:0004519">
    <property type="term" value="F:endonuclease activity"/>
    <property type="evidence" value="ECO:0007669"/>
    <property type="project" value="UniProtKB-KW"/>
</dbReference>
<evidence type="ECO:0000256" key="1">
    <source>
        <dbReference type="SAM" id="MobiDB-lite"/>
    </source>
</evidence>
<feature type="domain" description="Type VII secretion system protein EssD-like" evidence="2">
    <location>
        <begin position="181"/>
        <end position="310"/>
    </location>
</feature>
<keyword evidence="3" id="KW-0540">Nuclease</keyword>
<comment type="caution">
    <text evidence="3">The sequence shown here is derived from an EMBL/GenBank/DDBJ whole genome shotgun (WGS) entry which is preliminary data.</text>
</comment>
<dbReference type="InterPro" id="IPR044925">
    <property type="entry name" value="His-Me_finger_sf"/>
</dbReference>
<dbReference type="Gene3D" id="3.40.570.10">
    <property type="entry name" value="Extracellular Endonuclease, subunit A"/>
    <property type="match status" value="1"/>
</dbReference>
<dbReference type="EMBL" id="JBHLWA010000049">
    <property type="protein sequence ID" value="MFC0323941.1"/>
    <property type="molecule type" value="Genomic_DNA"/>
</dbReference>
<feature type="compositionally biased region" description="Basic and acidic residues" evidence="1">
    <location>
        <begin position="214"/>
        <end position="225"/>
    </location>
</feature>
<dbReference type="Pfam" id="PF13930">
    <property type="entry name" value="Endonuclea_NS_2"/>
    <property type="match status" value="1"/>
</dbReference>